<dbReference type="InterPro" id="IPR010982">
    <property type="entry name" value="Lambda_DNA-bd_dom_sf"/>
</dbReference>
<dbReference type="InterPro" id="IPR043917">
    <property type="entry name" value="DUF5753"/>
</dbReference>
<dbReference type="SMART" id="SM00530">
    <property type="entry name" value="HTH_XRE"/>
    <property type="match status" value="1"/>
</dbReference>
<dbReference type="SUPFAM" id="SSF47413">
    <property type="entry name" value="lambda repressor-like DNA-binding domains"/>
    <property type="match status" value="1"/>
</dbReference>
<evidence type="ECO:0000259" key="1">
    <source>
        <dbReference type="PROSITE" id="PS50943"/>
    </source>
</evidence>
<evidence type="ECO:0000313" key="3">
    <source>
        <dbReference type="Proteomes" id="UP001500418"/>
    </source>
</evidence>
<protein>
    <submittedName>
        <fullName evidence="2">Helix-turn-helix transcriptional regulator</fullName>
    </submittedName>
</protein>
<proteinExistence type="predicted"/>
<dbReference type="CDD" id="cd00093">
    <property type="entry name" value="HTH_XRE"/>
    <property type="match status" value="1"/>
</dbReference>
<name>A0ABN1R4E4_9ACTN</name>
<keyword evidence="3" id="KW-1185">Reference proteome</keyword>
<evidence type="ECO:0000313" key="2">
    <source>
        <dbReference type="EMBL" id="GAA0951739.1"/>
    </source>
</evidence>
<comment type="caution">
    <text evidence="2">The sequence shown here is derived from an EMBL/GenBank/DDBJ whole genome shotgun (WGS) entry which is preliminary data.</text>
</comment>
<accession>A0ABN1R4E4</accession>
<sequence>MVGETRGVNRGELGAALRALRLASGKEAKTVARSAVMSTSKLSKIETGKVAPSVVDVESILVALGVSEEVKVKYLEVVRAETTETTAWRLVRRLGVHKAQQQTRALESRMKLLQLFQPALVPGLLQTPEYIRAVLTRHDLSEETLTRTTTARLERQQVLYDDAKSLRFVVTENVLRWRIVSPSRMAEQLDRLISVSRLPNIDLRVVPFSMAQRDIANHAFVIRDKRTVTVETIHAELVVTDPRDVSQYVDKFERFASTALCGDGMRRMIEDVRNDFLREQEIG</sequence>
<dbReference type="Gene3D" id="1.10.260.40">
    <property type="entry name" value="lambda repressor-like DNA-binding domains"/>
    <property type="match status" value="1"/>
</dbReference>
<feature type="domain" description="HTH cro/C1-type" evidence="1">
    <location>
        <begin position="17"/>
        <end position="71"/>
    </location>
</feature>
<dbReference type="EMBL" id="BAAAID010000071">
    <property type="protein sequence ID" value="GAA0951739.1"/>
    <property type="molecule type" value="Genomic_DNA"/>
</dbReference>
<reference evidence="2 3" key="1">
    <citation type="journal article" date="2019" name="Int. J. Syst. Evol. Microbiol.">
        <title>The Global Catalogue of Microorganisms (GCM) 10K type strain sequencing project: providing services to taxonomists for standard genome sequencing and annotation.</title>
        <authorList>
            <consortium name="The Broad Institute Genomics Platform"/>
            <consortium name="The Broad Institute Genome Sequencing Center for Infectious Disease"/>
            <person name="Wu L."/>
            <person name="Ma J."/>
        </authorList>
    </citation>
    <scope>NUCLEOTIDE SEQUENCE [LARGE SCALE GENOMIC DNA]</scope>
    <source>
        <strain evidence="2 3">JCM 11444</strain>
    </source>
</reference>
<gene>
    <name evidence="2" type="ORF">GCM10009575_076170</name>
</gene>
<dbReference type="Pfam" id="PF13560">
    <property type="entry name" value="HTH_31"/>
    <property type="match status" value="1"/>
</dbReference>
<dbReference type="InterPro" id="IPR001387">
    <property type="entry name" value="Cro/C1-type_HTH"/>
</dbReference>
<dbReference type="PROSITE" id="PS50943">
    <property type="entry name" value="HTH_CROC1"/>
    <property type="match status" value="1"/>
</dbReference>
<dbReference type="Pfam" id="PF19054">
    <property type="entry name" value="DUF5753"/>
    <property type="match status" value="1"/>
</dbReference>
<organism evidence="2 3">
    <name type="scientific">Streptomyces rhizosphaericus</name>
    <dbReference type="NCBI Taxonomy" id="114699"/>
    <lineage>
        <taxon>Bacteria</taxon>
        <taxon>Bacillati</taxon>
        <taxon>Actinomycetota</taxon>
        <taxon>Actinomycetes</taxon>
        <taxon>Kitasatosporales</taxon>
        <taxon>Streptomycetaceae</taxon>
        <taxon>Streptomyces</taxon>
        <taxon>Streptomyces violaceusniger group</taxon>
    </lineage>
</organism>
<dbReference type="Proteomes" id="UP001500418">
    <property type="component" value="Unassembled WGS sequence"/>
</dbReference>